<accession>A0A2K9VD64</accession>
<dbReference type="RefSeq" id="YP_009798492.1">
    <property type="nucleotide sequence ID" value="NC_047926.1"/>
</dbReference>
<organism evidence="1 2">
    <name type="scientific">Lactobacillus phage Semele</name>
    <dbReference type="NCBI Taxonomy" id="2079433"/>
    <lineage>
        <taxon>Viruses</taxon>
        <taxon>Duplodnaviria</taxon>
        <taxon>Heunggongvirae</taxon>
        <taxon>Uroviricota</taxon>
        <taxon>Caudoviricetes</taxon>
        <taxon>Herelleviridae</taxon>
        <taxon>Harbinvirus</taxon>
        <taxon>Harbinvirus semele</taxon>
    </lineage>
</organism>
<dbReference type="Proteomes" id="UP000240377">
    <property type="component" value="Segment"/>
</dbReference>
<keyword evidence="2" id="KW-1185">Reference proteome</keyword>
<evidence type="ECO:0000313" key="1">
    <source>
        <dbReference type="EMBL" id="AUV60173.1"/>
    </source>
</evidence>
<proteinExistence type="predicted"/>
<dbReference type="KEGG" id="vg:54988954"/>
<dbReference type="GeneID" id="54988954"/>
<name>A0A2K9VD64_9CAUD</name>
<reference evidence="1" key="1">
    <citation type="submission" date="2018-01" db="EMBL/GenBank/DDBJ databases">
        <title>Lactobacillus phages that infect wine-derived L. plantarum strains.</title>
        <authorList>
            <person name="Kyrkou I."/>
            <person name="Hestbjerg Hansen L."/>
        </authorList>
    </citation>
    <scope>NUCLEOTIDE SEQUENCE [LARGE SCALE GENOMIC DNA]</scope>
</reference>
<evidence type="ECO:0000313" key="2">
    <source>
        <dbReference type="Proteomes" id="UP000240377"/>
    </source>
</evidence>
<dbReference type="EMBL" id="MG765279">
    <property type="protein sequence ID" value="AUV60173.1"/>
    <property type="molecule type" value="Genomic_DNA"/>
</dbReference>
<sequence length="104" mass="11934">MLSGESYLMKENKFYLIQAMRDLNDDDMGDFELVDKIGYTLAIFNTGSHGIVAWSNRVYQDLDIADWHAENVQNRLDASYEEQTGKKNNTMIVVISKLAKQLPE</sequence>
<protein>
    <submittedName>
        <fullName evidence="1">Uncharacterized protein</fullName>
    </submittedName>
</protein>